<gene>
    <name evidence="1" type="ORF">LTR37_002133</name>
</gene>
<proteinExistence type="predicted"/>
<protein>
    <submittedName>
        <fullName evidence="1">Uncharacterized protein</fullName>
    </submittedName>
</protein>
<evidence type="ECO:0000313" key="1">
    <source>
        <dbReference type="EMBL" id="KAK3722987.1"/>
    </source>
</evidence>
<organism evidence="1 2">
    <name type="scientific">Vermiconidia calcicola</name>
    <dbReference type="NCBI Taxonomy" id="1690605"/>
    <lineage>
        <taxon>Eukaryota</taxon>
        <taxon>Fungi</taxon>
        <taxon>Dikarya</taxon>
        <taxon>Ascomycota</taxon>
        <taxon>Pezizomycotina</taxon>
        <taxon>Dothideomycetes</taxon>
        <taxon>Dothideomycetidae</taxon>
        <taxon>Mycosphaerellales</taxon>
        <taxon>Extremaceae</taxon>
        <taxon>Vermiconidia</taxon>
    </lineage>
</organism>
<reference evidence="1" key="1">
    <citation type="submission" date="2023-07" db="EMBL/GenBank/DDBJ databases">
        <title>Black Yeasts Isolated from many extreme environments.</title>
        <authorList>
            <person name="Coleine C."/>
            <person name="Stajich J.E."/>
            <person name="Selbmann L."/>
        </authorList>
    </citation>
    <scope>NUCLEOTIDE SEQUENCE</scope>
    <source>
        <strain evidence="1">CCFEE 5714</strain>
    </source>
</reference>
<dbReference type="EMBL" id="JAUTXU010000011">
    <property type="protein sequence ID" value="KAK3722987.1"/>
    <property type="molecule type" value="Genomic_DNA"/>
</dbReference>
<sequence>MVSATKAKVVVGFASRIPLLPLAILRLVAFSRATRSSERLFDFVIPAVYLQAEMCYSLISATIPCLRIFLQAASSQFLLGENYIDPLESALATAGSTKAAGSSGKGGSAGNSTQRRRPRGIGKGESFKLSNLSGKNNRESDGINFGTNKTRGETITEAGRAGGADKISIASDSSRKAIVVRQTVNVQYGD</sequence>
<name>A0ACC3NTP9_9PEZI</name>
<dbReference type="Proteomes" id="UP001281147">
    <property type="component" value="Unassembled WGS sequence"/>
</dbReference>
<accession>A0ACC3NTP9</accession>
<keyword evidence="2" id="KW-1185">Reference proteome</keyword>
<comment type="caution">
    <text evidence="1">The sequence shown here is derived from an EMBL/GenBank/DDBJ whole genome shotgun (WGS) entry which is preliminary data.</text>
</comment>
<evidence type="ECO:0000313" key="2">
    <source>
        <dbReference type="Proteomes" id="UP001281147"/>
    </source>
</evidence>